<gene>
    <name evidence="2" type="ORF">SAMN04488498_105298</name>
</gene>
<feature type="signal peptide" evidence="1">
    <location>
        <begin position="1"/>
        <end position="22"/>
    </location>
</feature>
<evidence type="ECO:0000313" key="2">
    <source>
        <dbReference type="EMBL" id="SFK37633.1"/>
    </source>
</evidence>
<dbReference type="Pfam" id="PF10016">
    <property type="entry name" value="DUF2259"/>
    <property type="match status" value="1"/>
</dbReference>
<sequence>MMRILFATMLLAQFAVHSAANAGDAANLEILGFSEDGKIFAFEEYGIQDGSGFAYASRFYIDTSTDKFLPGTPVRVRLDDETAGIDKARSQARTAGEKIMADAVLAAHRGNTVGMNAPTELNADPFRMVVNPRPVFPQIDPTLEFRLEQIPLTASEVCESQGPAAGFRLLRIDPTDGGTTKLLHEDKTIPKSRNCPHGYSIGGVQTYFDGEAPVFAVLISVRQYGFEGPDHRWIAVTGRL</sequence>
<reference evidence="2 3" key="1">
    <citation type="submission" date="2016-10" db="EMBL/GenBank/DDBJ databases">
        <authorList>
            <person name="Varghese N."/>
            <person name="Submissions S."/>
        </authorList>
    </citation>
    <scope>NUCLEOTIDE SEQUENCE [LARGE SCALE GENOMIC DNA]</scope>
    <source>
        <strain evidence="2 3">DSM 21822</strain>
    </source>
</reference>
<protein>
    <submittedName>
        <fullName evidence="2">Predicted secreted protein</fullName>
    </submittedName>
</protein>
<name>A0A1I3Z0N1_9HYPH</name>
<evidence type="ECO:0000313" key="3">
    <source>
        <dbReference type="Proteomes" id="UP000323300"/>
    </source>
</evidence>
<dbReference type="AlphaFoldDB" id="A0A1I3Z0N1"/>
<proteinExistence type="predicted"/>
<evidence type="ECO:0000256" key="1">
    <source>
        <dbReference type="SAM" id="SignalP"/>
    </source>
</evidence>
<keyword evidence="1" id="KW-0732">Signal</keyword>
<keyword evidence="3" id="KW-1185">Reference proteome</keyword>
<dbReference type="EMBL" id="FOSL01000005">
    <property type="protein sequence ID" value="SFK37633.1"/>
    <property type="molecule type" value="Genomic_DNA"/>
</dbReference>
<organism evidence="2 3">
    <name type="scientific">Neomesorhizobium albiziae</name>
    <dbReference type="NCBI Taxonomy" id="335020"/>
    <lineage>
        <taxon>Bacteria</taxon>
        <taxon>Pseudomonadati</taxon>
        <taxon>Pseudomonadota</taxon>
        <taxon>Alphaproteobacteria</taxon>
        <taxon>Hyphomicrobiales</taxon>
        <taxon>Phyllobacteriaceae</taxon>
        <taxon>Neomesorhizobium</taxon>
    </lineage>
</organism>
<feature type="chain" id="PRO_5009302458" evidence="1">
    <location>
        <begin position="23"/>
        <end position="240"/>
    </location>
</feature>
<dbReference type="InterPro" id="IPR018725">
    <property type="entry name" value="DUF2259_secreted"/>
</dbReference>
<dbReference type="Proteomes" id="UP000323300">
    <property type="component" value="Unassembled WGS sequence"/>
</dbReference>
<accession>A0A1I3Z0N1</accession>